<proteinExistence type="predicted"/>
<dbReference type="Proteomes" id="UP000005237">
    <property type="component" value="Unassembled WGS sequence"/>
</dbReference>
<accession>A0A8R1EKB4</accession>
<protein>
    <submittedName>
        <fullName evidence="1">Uncharacterized protein</fullName>
    </submittedName>
</protein>
<keyword evidence="2" id="KW-1185">Reference proteome</keyword>
<dbReference type="EnsemblMetazoa" id="CJA35443.1">
    <property type="protein sequence ID" value="CJA35443.1"/>
    <property type="gene ID" value="WBGene00211290"/>
</dbReference>
<evidence type="ECO:0000313" key="2">
    <source>
        <dbReference type="Proteomes" id="UP000005237"/>
    </source>
</evidence>
<dbReference type="InterPro" id="IPR036322">
    <property type="entry name" value="WD40_repeat_dom_sf"/>
</dbReference>
<name>A0A8R1EKB4_CAEJA</name>
<sequence>MENDDYVWSAGGDKKILNWSIQHSQVPRRSVDLGLYDKPIRKISLNTDVNKMVVLLEKFNSLVLIDLNHEPIQPFTLSYNQEHFLDVATSGEYFCVLGNSATVVIDGFTLNSTTIPFDLELAASVSSTKDAIDNFYKNVTHNNRAEYEKRKAEKFDAISEKKRRINSHV</sequence>
<reference evidence="1" key="2">
    <citation type="submission" date="2022-06" db="UniProtKB">
        <authorList>
            <consortium name="EnsemblMetazoa"/>
        </authorList>
    </citation>
    <scope>IDENTIFICATION</scope>
    <source>
        <strain evidence="1">DF5081</strain>
    </source>
</reference>
<dbReference type="SUPFAM" id="SSF50978">
    <property type="entry name" value="WD40 repeat-like"/>
    <property type="match status" value="1"/>
</dbReference>
<organism evidence="1 2">
    <name type="scientific">Caenorhabditis japonica</name>
    <dbReference type="NCBI Taxonomy" id="281687"/>
    <lineage>
        <taxon>Eukaryota</taxon>
        <taxon>Metazoa</taxon>
        <taxon>Ecdysozoa</taxon>
        <taxon>Nematoda</taxon>
        <taxon>Chromadorea</taxon>
        <taxon>Rhabditida</taxon>
        <taxon>Rhabditina</taxon>
        <taxon>Rhabditomorpha</taxon>
        <taxon>Rhabditoidea</taxon>
        <taxon>Rhabditidae</taxon>
        <taxon>Peloderinae</taxon>
        <taxon>Caenorhabditis</taxon>
    </lineage>
</organism>
<dbReference type="AlphaFoldDB" id="A0A8R1EKB4"/>
<evidence type="ECO:0000313" key="1">
    <source>
        <dbReference type="EnsemblMetazoa" id="CJA35443.1"/>
    </source>
</evidence>
<reference evidence="2" key="1">
    <citation type="submission" date="2010-08" db="EMBL/GenBank/DDBJ databases">
        <authorList>
            <consortium name="Caenorhabditis japonica Sequencing Consortium"/>
            <person name="Wilson R.K."/>
        </authorList>
    </citation>
    <scope>NUCLEOTIDE SEQUENCE [LARGE SCALE GENOMIC DNA]</scope>
    <source>
        <strain evidence="2">DF5081</strain>
    </source>
</reference>